<reference evidence="10 11" key="1">
    <citation type="submission" date="2018-06" db="EMBL/GenBank/DDBJ databases">
        <authorList>
            <consortium name="Pathogen Informatics"/>
            <person name="Doyle S."/>
        </authorList>
    </citation>
    <scope>NUCLEOTIDE SEQUENCE [LARGE SCALE GENOMIC DNA]</scope>
    <source>
        <strain evidence="10 11">NCTC13093</strain>
    </source>
</reference>
<evidence type="ECO:0000256" key="6">
    <source>
        <dbReference type="ARBA" id="ARBA00022989"/>
    </source>
</evidence>
<proteinExistence type="inferred from homology"/>
<dbReference type="PROSITE" id="PS50928">
    <property type="entry name" value="ABC_TM1"/>
    <property type="match status" value="1"/>
</dbReference>
<dbReference type="Pfam" id="PF00528">
    <property type="entry name" value="BPD_transp_1"/>
    <property type="match status" value="1"/>
</dbReference>
<keyword evidence="3 8" id="KW-0813">Transport</keyword>
<dbReference type="InterPro" id="IPR035906">
    <property type="entry name" value="MetI-like_sf"/>
</dbReference>
<dbReference type="InterPro" id="IPR000515">
    <property type="entry name" value="MetI-like"/>
</dbReference>
<dbReference type="SUPFAM" id="SSF161098">
    <property type="entry name" value="MetI-like"/>
    <property type="match status" value="1"/>
</dbReference>
<evidence type="ECO:0000313" key="11">
    <source>
        <dbReference type="Proteomes" id="UP000250086"/>
    </source>
</evidence>
<dbReference type="RefSeq" id="WP_113744698.1">
    <property type="nucleotide sequence ID" value="NZ_UAPU01000005.1"/>
</dbReference>
<dbReference type="PANTHER" id="PTHR30450">
    <property type="entry name" value="ABC TRANSPORTER PERMEASE"/>
    <property type="match status" value="1"/>
</dbReference>
<dbReference type="OrthoDB" id="9793490at2"/>
<dbReference type="InterPro" id="IPR051322">
    <property type="entry name" value="AA_ABC_Transporter_Permease"/>
</dbReference>
<feature type="transmembrane region" description="Helical" evidence="8">
    <location>
        <begin position="100"/>
        <end position="121"/>
    </location>
</feature>
<evidence type="ECO:0000256" key="5">
    <source>
        <dbReference type="ARBA" id="ARBA00022692"/>
    </source>
</evidence>
<dbReference type="Proteomes" id="UP000250086">
    <property type="component" value="Unassembled WGS sequence"/>
</dbReference>
<comment type="similarity">
    <text evidence="2">Belongs to the binding-protein-dependent transport system permease family. CysTW subfamily.</text>
</comment>
<dbReference type="Gene3D" id="1.10.3720.10">
    <property type="entry name" value="MetI-like"/>
    <property type="match status" value="1"/>
</dbReference>
<evidence type="ECO:0000256" key="7">
    <source>
        <dbReference type="ARBA" id="ARBA00023136"/>
    </source>
</evidence>
<name>A0A2X0WJQ0_9GAMM</name>
<dbReference type="AlphaFoldDB" id="A0A2X0WJQ0"/>
<feature type="transmembrane region" description="Helical" evidence="8">
    <location>
        <begin position="30"/>
        <end position="53"/>
    </location>
</feature>
<accession>A0A2X0WJQ0</accession>
<sequence>MTTVFNWLNIDNQEFIKLFNLLLDGTLQTLYMVSVSSFISALIGIPLGVLLLVTSKGYFWEMPNFYRILGALVNALRSVPFIILLVAVVPLTKILVGTRIGTTAAIVPLTIGTIPFIGRLVETSLRTVSFGLIEAATSMGATPWQIVRKILLPEAMPEIIQNITITVIVVIGCSAMAGAIGGGGLGDIAIRYGYMRFRGDIMASTVIILILMVQLVQVLGDYLTRRCDHR</sequence>
<evidence type="ECO:0000256" key="4">
    <source>
        <dbReference type="ARBA" id="ARBA00022475"/>
    </source>
</evidence>
<dbReference type="NCBIfam" id="NF008049">
    <property type="entry name" value="PRK10782.1"/>
    <property type="match status" value="1"/>
</dbReference>
<feature type="transmembrane region" description="Helical" evidence="8">
    <location>
        <begin position="201"/>
        <end position="220"/>
    </location>
</feature>
<evidence type="ECO:0000259" key="9">
    <source>
        <dbReference type="PROSITE" id="PS50928"/>
    </source>
</evidence>
<protein>
    <submittedName>
        <fullName evidence="10">D-methionine transport system permease protein metI</fullName>
    </submittedName>
</protein>
<evidence type="ECO:0000256" key="3">
    <source>
        <dbReference type="ARBA" id="ARBA00022448"/>
    </source>
</evidence>
<dbReference type="EMBL" id="UAPV01000001">
    <property type="protein sequence ID" value="SPT70647.1"/>
    <property type="molecule type" value="Genomic_DNA"/>
</dbReference>
<dbReference type="CDD" id="cd06261">
    <property type="entry name" value="TM_PBP2"/>
    <property type="match status" value="1"/>
</dbReference>
<dbReference type="PANTHER" id="PTHR30450:SF1">
    <property type="entry name" value="D-METHIONINE TRANSPORT SYSTEM PERMEASE PROTEIN METI-RELATED"/>
    <property type="match status" value="1"/>
</dbReference>
<feature type="transmembrane region" description="Helical" evidence="8">
    <location>
        <begin position="159"/>
        <end position="180"/>
    </location>
</feature>
<dbReference type="GO" id="GO:0048473">
    <property type="term" value="P:D-methionine transmembrane transport"/>
    <property type="evidence" value="ECO:0007669"/>
    <property type="project" value="TreeGrafter"/>
</dbReference>
<dbReference type="FunFam" id="1.10.3720.10:FF:000002">
    <property type="entry name" value="D-methionine ABC transporter permease MetI"/>
    <property type="match status" value="1"/>
</dbReference>
<gene>
    <name evidence="10" type="primary">metI</name>
    <name evidence="10" type="ORF">NCTC13093_02065</name>
</gene>
<keyword evidence="6 8" id="KW-1133">Transmembrane helix</keyword>
<evidence type="ECO:0000313" key="10">
    <source>
        <dbReference type="EMBL" id="SPT70647.1"/>
    </source>
</evidence>
<organism evidence="10 11">
    <name type="scientific">Anaerobiospirillum thomasii</name>
    <dbReference type="NCBI Taxonomy" id="179995"/>
    <lineage>
        <taxon>Bacteria</taxon>
        <taxon>Pseudomonadati</taxon>
        <taxon>Pseudomonadota</taxon>
        <taxon>Gammaproteobacteria</taxon>
        <taxon>Aeromonadales</taxon>
        <taxon>Succinivibrionaceae</taxon>
        <taxon>Anaerobiospirillum</taxon>
    </lineage>
</organism>
<keyword evidence="7 8" id="KW-0472">Membrane</keyword>
<dbReference type="GO" id="GO:0005886">
    <property type="term" value="C:plasma membrane"/>
    <property type="evidence" value="ECO:0007669"/>
    <property type="project" value="UniProtKB-SubCell"/>
</dbReference>
<comment type="subcellular location">
    <subcellularLocation>
        <location evidence="1 8">Cell membrane</location>
        <topology evidence="1 8">Multi-pass membrane protein</topology>
    </subcellularLocation>
</comment>
<evidence type="ECO:0000256" key="8">
    <source>
        <dbReference type="RuleBase" id="RU363032"/>
    </source>
</evidence>
<keyword evidence="4" id="KW-1003">Cell membrane</keyword>
<evidence type="ECO:0000256" key="2">
    <source>
        <dbReference type="ARBA" id="ARBA00007069"/>
    </source>
</evidence>
<feature type="transmembrane region" description="Helical" evidence="8">
    <location>
        <begin position="65"/>
        <end position="88"/>
    </location>
</feature>
<evidence type="ECO:0000256" key="1">
    <source>
        <dbReference type="ARBA" id="ARBA00004651"/>
    </source>
</evidence>
<keyword evidence="5 8" id="KW-0812">Transmembrane</keyword>
<feature type="domain" description="ABC transmembrane type-1" evidence="9">
    <location>
        <begin position="26"/>
        <end position="220"/>
    </location>
</feature>
<keyword evidence="11" id="KW-1185">Reference proteome</keyword>